<dbReference type="SUPFAM" id="SSF57756">
    <property type="entry name" value="Retrovirus zinc finger-like domains"/>
    <property type="match status" value="1"/>
</dbReference>
<feature type="compositionally biased region" description="Polar residues" evidence="7">
    <location>
        <begin position="1"/>
        <end position="10"/>
    </location>
</feature>
<dbReference type="GO" id="GO:0071036">
    <property type="term" value="P:nuclear polyadenylation-dependent snoRNA catabolic process"/>
    <property type="evidence" value="ECO:0007669"/>
    <property type="project" value="TreeGrafter"/>
</dbReference>
<feature type="domain" description="CCHC-type" evidence="8">
    <location>
        <begin position="635"/>
        <end position="650"/>
    </location>
</feature>
<dbReference type="GO" id="GO:0071039">
    <property type="term" value="P:nuclear polyadenylation-dependent CUT catabolic process"/>
    <property type="evidence" value="ECO:0007669"/>
    <property type="project" value="TreeGrafter"/>
</dbReference>
<keyword evidence="3" id="KW-0677">Repeat</keyword>
<dbReference type="EMBL" id="JH921437">
    <property type="protein sequence ID" value="EKD17016.1"/>
    <property type="molecule type" value="Genomic_DNA"/>
</dbReference>
<dbReference type="GO" id="GO:0071031">
    <property type="term" value="P:nuclear mRNA surveillance of mRNA 3'-end processing"/>
    <property type="evidence" value="ECO:0007669"/>
    <property type="project" value="TreeGrafter"/>
</dbReference>
<dbReference type="OrthoDB" id="7608935at2759"/>
<evidence type="ECO:0000256" key="2">
    <source>
        <dbReference type="ARBA" id="ARBA00022723"/>
    </source>
</evidence>
<dbReference type="Gene3D" id="4.10.60.10">
    <property type="entry name" value="Zinc finger, CCHC-type"/>
    <property type="match status" value="1"/>
</dbReference>
<keyword evidence="4" id="KW-0863">Zinc-finger</keyword>
<feature type="compositionally biased region" description="Basic residues" evidence="7">
    <location>
        <begin position="763"/>
        <end position="775"/>
    </location>
</feature>
<sequence length="802" mass="87043">MADSQQQPVNASLGYAQGQPATHGSDIALNETAIEPNLQFPQSGPAAPTDHDTEDSRTQLTGRKRTLQGSAADDDAYKVPDHERSRKRLKDRQELSPVRQGLLAGIASSSEVPVPADCEVGSSQQPAPAGQASVSTQLQDEAEKTRAPGAQALSLSSFVGNGHGFSTENSAAQTAAHSPPPDPSLKAVPRSFEPFQKLSTDQEANLTGEEKGRYLKALFTDSNPSSKEAPRSAVTMVSRELPNSLEDAYGNPAVTNDSRKAIQNLPSHPAPPPIKRHGRKKLQKVAVNVGTTAHPATSQSDQLRDKLTDYLDATRLAEAAIATDFPLPETQREIKSKISKGLTLYPRQPPKVPEYVSREGKYILSEVFDPVGKPFRVDEFSFEIFASLFLKRHPGASLTDRELKGAFGTYVNVFYSHMTSPPFGPVLNTCLTTAKPSKAAKVLANSLITGEEPAPKSTAVVEVSARPGVDALLPPVHTAIAVLETKFNAENASNEVDIAMGEITTTVEDTDLDLKKVQLFLQQKYFPSKSLTIQHCLACSRIGHNNSTCPYMRCSTCGVGLHSDSTCPKKKRCSKCREVGHQPDKCPEKLSLPRSEMSCDICGSSDHLETRCHQVWRSFDANSQNILKVQHIPSNCYNCGGDHLGPDCALQRGPIYSGGVTWSKPNLLKYIDSTSKTSALSAVMDYSIPSKAPRTGRVNDPIMIDEDIDDDESFIRPSVQKNHPARGSFKFNMQGPNSDKGIHFPKDDRKLIPPKNMNSERKPLKKKKKKKKKAKQPPLPEPKAPKSKKAKKGKNSGGGGGA</sequence>
<evidence type="ECO:0000256" key="6">
    <source>
        <dbReference type="ARBA" id="ARBA00023242"/>
    </source>
</evidence>
<feature type="compositionally biased region" description="Basic residues" evidence="7">
    <location>
        <begin position="785"/>
        <end position="794"/>
    </location>
</feature>
<keyword evidence="10" id="KW-1185">Reference proteome</keyword>
<dbReference type="AlphaFoldDB" id="K1WVE8"/>
<dbReference type="Proteomes" id="UP000006753">
    <property type="component" value="Unassembled WGS sequence"/>
</dbReference>
<feature type="domain" description="CCHC-type" evidence="8">
    <location>
        <begin position="535"/>
        <end position="551"/>
    </location>
</feature>
<evidence type="ECO:0000313" key="9">
    <source>
        <dbReference type="EMBL" id="EKD17016.1"/>
    </source>
</evidence>
<feature type="region of interest" description="Disordered" evidence="7">
    <location>
        <begin position="1"/>
        <end position="151"/>
    </location>
</feature>
<evidence type="ECO:0000256" key="7">
    <source>
        <dbReference type="SAM" id="MobiDB-lite"/>
    </source>
</evidence>
<feature type="region of interest" description="Disordered" evidence="7">
    <location>
        <begin position="718"/>
        <end position="802"/>
    </location>
</feature>
<feature type="compositionally biased region" description="Basic and acidic residues" evidence="7">
    <location>
        <begin position="75"/>
        <end position="84"/>
    </location>
</feature>
<keyword evidence="5" id="KW-0862">Zinc</keyword>
<dbReference type="GO" id="GO:0003723">
    <property type="term" value="F:RNA binding"/>
    <property type="evidence" value="ECO:0007669"/>
    <property type="project" value="TreeGrafter"/>
</dbReference>
<proteinExistence type="predicted"/>
<dbReference type="InterPro" id="IPR036875">
    <property type="entry name" value="Znf_CCHC_sf"/>
</dbReference>
<dbReference type="RefSeq" id="XP_007292482.1">
    <property type="nucleotide sequence ID" value="XM_007292420.1"/>
</dbReference>
<dbReference type="eggNOG" id="KOG4400">
    <property type="taxonomic scope" value="Eukaryota"/>
</dbReference>
<dbReference type="InterPro" id="IPR051644">
    <property type="entry name" value="TRAMP_AT-DNA-binding"/>
</dbReference>
<evidence type="ECO:0000256" key="4">
    <source>
        <dbReference type="ARBA" id="ARBA00022771"/>
    </source>
</evidence>
<organism evidence="9 10">
    <name type="scientific">Marssonina brunnea f. sp. multigermtubi (strain MB_m1)</name>
    <name type="common">Marssonina leaf spot fungus</name>
    <dbReference type="NCBI Taxonomy" id="1072389"/>
    <lineage>
        <taxon>Eukaryota</taxon>
        <taxon>Fungi</taxon>
        <taxon>Dikarya</taxon>
        <taxon>Ascomycota</taxon>
        <taxon>Pezizomycotina</taxon>
        <taxon>Leotiomycetes</taxon>
        <taxon>Helotiales</taxon>
        <taxon>Drepanopezizaceae</taxon>
        <taxon>Drepanopeziza</taxon>
    </lineage>
</organism>
<dbReference type="GO" id="GO:0071035">
    <property type="term" value="P:nuclear polyadenylation-dependent rRNA catabolic process"/>
    <property type="evidence" value="ECO:0007669"/>
    <property type="project" value="TreeGrafter"/>
</dbReference>
<name>K1WVE8_MARBU</name>
<evidence type="ECO:0000256" key="5">
    <source>
        <dbReference type="ARBA" id="ARBA00022833"/>
    </source>
</evidence>
<evidence type="ECO:0000313" key="10">
    <source>
        <dbReference type="Proteomes" id="UP000006753"/>
    </source>
</evidence>
<feature type="domain" description="CCHC-type" evidence="8">
    <location>
        <begin position="553"/>
        <end position="569"/>
    </location>
</feature>
<feature type="compositionally biased region" description="Basic and acidic residues" evidence="7">
    <location>
        <begin position="740"/>
        <end position="751"/>
    </location>
</feature>
<keyword evidence="2" id="KW-0479">Metal-binding</keyword>
<feature type="domain" description="CCHC-type" evidence="8">
    <location>
        <begin position="598"/>
        <end position="614"/>
    </location>
</feature>
<dbReference type="PANTHER" id="PTHR46543">
    <property type="entry name" value="ZINC FINGER CCHC DOMAIN-CONTAINING PROTEIN 7"/>
    <property type="match status" value="1"/>
</dbReference>
<dbReference type="GO" id="GO:0071037">
    <property type="term" value="P:nuclear polyadenylation-dependent snRNA catabolic process"/>
    <property type="evidence" value="ECO:0007669"/>
    <property type="project" value="TreeGrafter"/>
</dbReference>
<dbReference type="InterPro" id="IPR001878">
    <property type="entry name" value="Znf_CCHC"/>
</dbReference>
<dbReference type="HOGENOM" id="CLU_350920_0_0_1"/>
<feature type="domain" description="CCHC-type" evidence="8">
    <location>
        <begin position="572"/>
        <end position="588"/>
    </location>
</feature>
<comment type="subcellular location">
    <subcellularLocation>
        <location evidence="1">Nucleus</location>
    </subcellularLocation>
</comment>
<keyword evidence="6" id="KW-0539">Nucleus</keyword>
<accession>K1WVE8</accession>
<feature type="region of interest" description="Disordered" evidence="7">
    <location>
        <begin position="164"/>
        <end position="186"/>
    </location>
</feature>
<evidence type="ECO:0000256" key="3">
    <source>
        <dbReference type="ARBA" id="ARBA00022737"/>
    </source>
</evidence>
<dbReference type="GO" id="GO:0008270">
    <property type="term" value="F:zinc ion binding"/>
    <property type="evidence" value="ECO:0007669"/>
    <property type="project" value="UniProtKB-KW"/>
</dbReference>
<dbReference type="PANTHER" id="PTHR46543:SF1">
    <property type="entry name" value="ZINC FINGER CCHC DOMAIN-CONTAINING PROTEIN 7"/>
    <property type="match status" value="1"/>
</dbReference>
<evidence type="ECO:0000256" key="1">
    <source>
        <dbReference type="ARBA" id="ARBA00004123"/>
    </source>
</evidence>
<dbReference type="GeneID" id="18760528"/>
<feature type="compositionally biased region" description="Polar residues" evidence="7">
    <location>
        <begin position="121"/>
        <end position="139"/>
    </location>
</feature>
<dbReference type="OMA" id="ASAFRMC"/>
<dbReference type="InParanoid" id="K1WVE8"/>
<feature type="compositionally biased region" description="Polar residues" evidence="7">
    <location>
        <begin position="164"/>
        <end position="176"/>
    </location>
</feature>
<gene>
    <name evidence="9" type="ORF">MBM_04593</name>
</gene>
<protein>
    <submittedName>
        <fullName evidence="9">Zinc knuckle protein</fullName>
    </submittedName>
</protein>
<dbReference type="SMART" id="SM00343">
    <property type="entry name" value="ZnF_C2HC"/>
    <property type="match status" value="5"/>
</dbReference>
<evidence type="ECO:0000259" key="8">
    <source>
        <dbReference type="SMART" id="SM00343"/>
    </source>
</evidence>
<dbReference type="GO" id="GO:0031499">
    <property type="term" value="C:TRAMP complex"/>
    <property type="evidence" value="ECO:0007669"/>
    <property type="project" value="TreeGrafter"/>
</dbReference>
<reference evidence="9 10" key="1">
    <citation type="journal article" date="2012" name="BMC Genomics">
        <title>Sequencing the genome of Marssonina brunnea reveals fungus-poplar co-evolution.</title>
        <authorList>
            <person name="Zhu S."/>
            <person name="Cao Y.-Z."/>
            <person name="Jiang C."/>
            <person name="Tan B.-Y."/>
            <person name="Wang Z."/>
            <person name="Feng S."/>
            <person name="Zhang L."/>
            <person name="Su X.-H."/>
            <person name="Brejova B."/>
            <person name="Vinar T."/>
            <person name="Xu M."/>
            <person name="Wang M.-X."/>
            <person name="Zhang S.-G."/>
            <person name="Huang M.-R."/>
            <person name="Wu R."/>
            <person name="Zhou Y."/>
        </authorList>
    </citation>
    <scope>NUCLEOTIDE SEQUENCE [LARGE SCALE GENOMIC DNA]</scope>
    <source>
        <strain evidence="9 10">MB_m1</strain>
    </source>
</reference>
<dbReference type="STRING" id="1072389.K1WVE8"/>
<dbReference type="KEGG" id="mbe:MBM_04593"/>
<dbReference type="GO" id="GO:0071038">
    <property type="term" value="P:TRAMP-dependent tRNA surveillance pathway"/>
    <property type="evidence" value="ECO:0007669"/>
    <property type="project" value="TreeGrafter"/>
</dbReference>